<evidence type="ECO:0000256" key="5">
    <source>
        <dbReference type="ARBA" id="ARBA00022692"/>
    </source>
</evidence>
<evidence type="ECO:0000256" key="3">
    <source>
        <dbReference type="ARBA" id="ARBA00004991"/>
    </source>
</evidence>
<comment type="pathway">
    <text evidence="3">Sphingolipid metabolism.</text>
</comment>
<dbReference type="SUPFAM" id="SSF56219">
    <property type="entry name" value="DNase I-like"/>
    <property type="match status" value="1"/>
</dbReference>
<gene>
    <name evidence="16" type="ORF">FA10DRAFT_266826</name>
</gene>
<proteinExistence type="inferred from homology"/>
<evidence type="ECO:0000256" key="8">
    <source>
        <dbReference type="ARBA" id="ARBA00022842"/>
    </source>
</evidence>
<dbReference type="RefSeq" id="XP_025377534.1">
    <property type="nucleotide sequence ID" value="XM_025521658.1"/>
</dbReference>
<evidence type="ECO:0000256" key="4">
    <source>
        <dbReference type="ARBA" id="ARBA00006335"/>
    </source>
</evidence>
<evidence type="ECO:0000256" key="6">
    <source>
        <dbReference type="ARBA" id="ARBA00022723"/>
    </source>
</evidence>
<evidence type="ECO:0000313" key="17">
    <source>
        <dbReference type="Proteomes" id="UP000245768"/>
    </source>
</evidence>
<dbReference type="Proteomes" id="UP000245768">
    <property type="component" value="Unassembled WGS sequence"/>
</dbReference>
<evidence type="ECO:0000256" key="10">
    <source>
        <dbReference type="ARBA" id="ARBA00022989"/>
    </source>
</evidence>
<protein>
    <submittedName>
        <fullName evidence="16">DNase I-like protein</fullName>
    </submittedName>
</protein>
<evidence type="ECO:0000256" key="2">
    <source>
        <dbReference type="ARBA" id="ARBA00004760"/>
    </source>
</evidence>
<evidence type="ECO:0000259" key="15">
    <source>
        <dbReference type="Pfam" id="PF03372"/>
    </source>
</evidence>
<evidence type="ECO:0000256" key="11">
    <source>
        <dbReference type="ARBA" id="ARBA00023098"/>
    </source>
</evidence>
<dbReference type="GO" id="GO:0016020">
    <property type="term" value="C:membrane"/>
    <property type="evidence" value="ECO:0007669"/>
    <property type="project" value="UniProtKB-SubCell"/>
</dbReference>
<keyword evidence="8" id="KW-0460">Magnesium</keyword>
<dbReference type="Pfam" id="PF03372">
    <property type="entry name" value="Exo_endo_phos"/>
    <property type="match status" value="1"/>
</dbReference>
<sequence length="528" mass="56670">MATAAMTPSASASSSSASSLPRTTTRLKVLSLNVWGLAFFSKKRDVRIPAIAQQLAASDYDIVALQEMWCESTDWRDLRTRCSGRFPYSKFFYGGAFGSGLAFLSRQPIVATQTHPYSLNGHPIFVHHGDWIAAKAAGCVTLSVEGLGLVDVWNTHTVAAGGEDGPESRRAHRVSQAYELASFARLSAERGHHVICCGDFNSTPPSLSIAVLQDVAGLTDAYSAANPERSAHATSLPNQRSLRRPDPRRCIHELGVTCDSPINTWTAGKKLDERALKGAGKRLDYIFFRGPAKGTAATGPESKVKLQCTQARVCFTELVPGHEVSYSDHFGLEASFDIVQDQAQESQDAFTLSPKMAQTLTASLSAFSSGLVIARRSQHVHFLGFVAAVALAIFFVGFSASKTLGRGGLAAVWTFLAIACGWAGTTLLYSAVVWGEWEKRTYRTFLEAMELELNIYRRQEEEWSASRQSPSTRKAELAASASSANGSTASAHEAGPASSKEESLVSIDPEDGGAGSTSNGASSETNLI</sequence>
<comment type="pathway">
    <text evidence="2">Lipid metabolism; sphingolipid metabolism.</text>
</comment>
<keyword evidence="7" id="KW-0378">Hydrolase</keyword>
<comment type="subcellular location">
    <subcellularLocation>
        <location evidence="1">Membrane</location>
        <topology evidence="1">Multi-pass membrane protein</topology>
    </subcellularLocation>
</comment>
<dbReference type="InterPro" id="IPR038772">
    <property type="entry name" value="Sph/SMPD2-like"/>
</dbReference>
<feature type="domain" description="Endonuclease/exonuclease/phosphatase" evidence="15">
    <location>
        <begin position="30"/>
        <end position="295"/>
    </location>
</feature>
<feature type="transmembrane region" description="Helical" evidence="14">
    <location>
        <begin position="410"/>
        <end position="434"/>
    </location>
</feature>
<dbReference type="OrthoDB" id="387657at2759"/>
<dbReference type="InParanoid" id="A0A316YMP2"/>
<keyword evidence="5 14" id="KW-0812">Transmembrane</keyword>
<dbReference type="STRING" id="215250.A0A316YMP2"/>
<dbReference type="Gene3D" id="3.60.10.10">
    <property type="entry name" value="Endonuclease/exonuclease/phosphatase"/>
    <property type="match status" value="1"/>
</dbReference>
<dbReference type="FunCoup" id="A0A316YMP2">
    <property type="interactions" value="33"/>
</dbReference>
<keyword evidence="17" id="KW-1185">Reference proteome</keyword>
<dbReference type="PANTHER" id="PTHR16320">
    <property type="entry name" value="SPHINGOMYELINASE FAMILY MEMBER"/>
    <property type="match status" value="1"/>
</dbReference>
<feature type="transmembrane region" description="Helical" evidence="14">
    <location>
        <begin position="380"/>
        <end position="398"/>
    </location>
</feature>
<dbReference type="AlphaFoldDB" id="A0A316YMP2"/>
<accession>A0A316YMP2</accession>
<evidence type="ECO:0000256" key="13">
    <source>
        <dbReference type="SAM" id="MobiDB-lite"/>
    </source>
</evidence>
<dbReference type="GeneID" id="37043574"/>
<dbReference type="GO" id="GO:0004767">
    <property type="term" value="F:sphingomyelin phosphodiesterase activity"/>
    <property type="evidence" value="ECO:0007669"/>
    <property type="project" value="InterPro"/>
</dbReference>
<keyword evidence="12 14" id="KW-0472">Membrane</keyword>
<keyword evidence="11" id="KW-0443">Lipid metabolism</keyword>
<organism evidence="16 17">
    <name type="scientific">Acaromyces ingoldii</name>
    <dbReference type="NCBI Taxonomy" id="215250"/>
    <lineage>
        <taxon>Eukaryota</taxon>
        <taxon>Fungi</taxon>
        <taxon>Dikarya</taxon>
        <taxon>Basidiomycota</taxon>
        <taxon>Ustilaginomycotina</taxon>
        <taxon>Exobasidiomycetes</taxon>
        <taxon>Exobasidiales</taxon>
        <taxon>Cryptobasidiaceae</taxon>
        <taxon>Acaromyces</taxon>
    </lineage>
</organism>
<feature type="region of interest" description="Disordered" evidence="13">
    <location>
        <begin position="464"/>
        <end position="528"/>
    </location>
</feature>
<evidence type="ECO:0000256" key="7">
    <source>
        <dbReference type="ARBA" id="ARBA00022801"/>
    </source>
</evidence>
<comment type="similarity">
    <text evidence="4">Belongs to the neutral sphingomyelinase family.</text>
</comment>
<keyword evidence="9" id="KW-0746">Sphingolipid metabolism</keyword>
<dbReference type="GO" id="GO:0006665">
    <property type="term" value="P:sphingolipid metabolic process"/>
    <property type="evidence" value="ECO:0007669"/>
    <property type="project" value="UniProtKB-KW"/>
</dbReference>
<dbReference type="PANTHER" id="PTHR16320:SF24">
    <property type="entry name" value="PHOSPHODIESTERASE, PUTATIVE-RELATED"/>
    <property type="match status" value="1"/>
</dbReference>
<reference evidence="16 17" key="1">
    <citation type="journal article" date="2018" name="Mol. Biol. Evol.">
        <title>Broad Genomic Sampling Reveals a Smut Pathogenic Ancestry of the Fungal Clade Ustilaginomycotina.</title>
        <authorList>
            <person name="Kijpornyongpan T."/>
            <person name="Mondo S.J."/>
            <person name="Barry K."/>
            <person name="Sandor L."/>
            <person name="Lee J."/>
            <person name="Lipzen A."/>
            <person name="Pangilinan J."/>
            <person name="LaButti K."/>
            <person name="Hainaut M."/>
            <person name="Henrissat B."/>
            <person name="Grigoriev I.V."/>
            <person name="Spatafora J.W."/>
            <person name="Aime M.C."/>
        </authorList>
    </citation>
    <scope>NUCLEOTIDE SEQUENCE [LARGE SCALE GENOMIC DNA]</scope>
    <source>
        <strain evidence="16 17">MCA 4198</strain>
    </source>
</reference>
<evidence type="ECO:0000256" key="9">
    <source>
        <dbReference type="ARBA" id="ARBA00022919"/>
    </source>
</evidence>
<name>A0A316YMP2_9BASI</name>
<dbReference type="InterPro" id="IPR005135">
    <property type="entry name" value="Endo/exonuclease/phosphatase"/>
</dbReference>
<dbReference type="EMBL" id="KZ819636">
    <property type="protein sequence ID" value="PWN90336.1"/>
    <property type="molecule type" value="Genomic_DNA"/>
</dbReference>
<feature type="region of interest" description="Disordered" evidence="13">
    <location>
        <begin position="226"/>
        <end position="245"/>
    </location>
</feature>
<dbReference type="InterPro" id="IPR036691">
    <property type="entry name" value="Endo/exonu/phosph_ase_sf"/>
</dbReference>
<evidence type="ECO:0000256" key="1">
    <source>
        <dbReference type="ARBA" id="ARBA00004141"/>
    </source>
</evidence>
<keyword evidence="10 14" id="KW-1133">Transmembrane helix</keyword>
<feature type="compositionally biased region" description="Low complexity" evidence="13">
    <location>
        <begin position="477"/>
        <end position="491"/>
    </location>
</feature>
<evidence type="ECO:0000256" key="14">
    <source>
        <dbReference type="SAM" id="Phobius"/>
    </source>
</evidence>
<evidence type="ECO:0000313" key="16">
    <source>
        <dbReference type="EMBL" id="PWN90336.1"/>
    </source>
</evidence>
<keyword evidence="6" id="KW-0479">Metal-binding</keyword>
<feature type="compositionally biased region" description="Low complexity" evidence="13">
    <location>
        <begin position="516"/>
        <end position="528"/>
    </location>
</feature>
<evidence type="ECO:0000256" key="12">
    <source>
        <dbReference type="ARBA" id="ARBA00023136"/>
    </source>
</evidence>
<dbReference type="GO" id="GO:0046872">
    <property type="term" value="F:metal ion binding"/>
    <property type="evidence" value="ECO:0007669"/>
    <property type="project" value="UniProtKB-KW"/>
</dbReference>